<keyword evidence="3" id="KW-1185">Reference proteome</keyword>
<dbReference type="AlphaFoldDB" id="A0A0G3GTN7"/>
<evidence type="ECO:0000313" key="3">
    <source>
        <dbReference type="Proteomes" id="UP000035368"/>
    </source>
</evidence>
<evidence type="ECO:0000313" key="2">
    <source>
        <dbReference type="EMBL" id="AKK03915.1"/>
    </source>
</evidence>
<dbReference type="Gene3D" id="3.30.1050.40">
    <property type="match status" value="1"/>
</dbReference>
<dbReference type="Proteomes" id="UP000035368">
    <property type="component" value="Chromosome"/>
</dbReference>
<dbReference type="EMBL" id="CP011541">
    <property type="protein sequence ID" value="AKK03915.1"/>
    <property type="molecule type" value="Genomic_DNA"/>
</dbReference>
<evidence type="ECO:0000259" key="1">
    <source>
        <dbReference type="Pfam" id="PF17844"/>
    </source>
</evidence>
<dbReference type="PATRIC" id="fig|1050174.4.peg.2099"/>
<feature type="domain" description="Bacterial SCP orthologue" evidence="1">
    <location>
        <begin position="32"/>
        <end position="120"/>
    </location>
</feature>
<reference evidence="2 3" key="1">
    <citation type="submission" date="2015-05" db="EMBL/GenBank/DDBJ databases">
        <title>Complete genome sequence of Corynebacterium epidermidicanis DSM 45586, isolated from the skin of a dog suffering from pruritus.</title>
        <authorList>
            <person name="Ruckert C."/>
            <person name="Albersmeier A."/>
            <person name="Winkler A."/>
            <person name="Tauch A."/>
        </authorList>
    </citation>
    <scope>NUCLEOTIDE SEQUENCE [LARGE SCALE GENOMIC DNA]</scope>
    <source>
        <strain evidence="2 3">DSM 45586</strain>
    </source>
</reference>
<accession>A0A0G3GTN7</accession>
<dbReference type="RefSeq" id="WP_047241505.1">
    <property type="nucleotide sequence ID" value="NZ_CP011541.1"/>
</dbReference>
<proteinExistence type="predicted"/>
<dbReference type="STRING" id="1050174.CEPID_10425"/>
<protein>
    <recommendedName>
        <fullName evidence="1">Bacterial SCP orthologue domain-containing protein</fullName>
    </recommendedName>
</protein>
<organism evidence="2 3">
    <name type="scientific">Corynebacterium epidermidicanis</name>
    <dbReference type="NCBI Taxonomy" id="1050174"/>
    <lineage>
        <taxon>Bacteria</taxon>
        <taxon>Bacillati</taxon>
        <taxon>Actinomycetota</taxon>
        <taxon>Actinomycetes</taxon>
        <taxon>Mycobacteriales</taxon>
        <taxon>Corynebacteriaceae</taxon>
        <taxon>Corynebacterium</taxon>
    </lineage>
</organism>
<dbReference type="KEGG" id="cei:CEPID_10425"/>
<dbReference type="Pfam" id="PF17844">
    <property type="entry name" value="SCP_3"/>
    <property type="match status" value="1"/>
</dbReference>
<name>A0A0G3GTN7_9CORY</name>
<dbReference type="InterPro" id="IPR041629">
    <property type="entry name" value="SCP_3"/>
</dbReference>
<sequence length="124" mass="13407">MKKRIDPAECREAVLAVEEWIRDPENVAKPPRAQLAAACRLTARTLAELAPGHTVEIRVPPFVAVQCIAGPEHTRGTPPNVLEAAPLEWLRLATGLSTMGTARVDASGTRVSAVQDWLPIVRLA</sequence>
<gene>
    <name evidence="2" type="ORF">CEPID_10425</name>
</gene>
<dbReference type="OrthoDB" id="8481083at2"/>